<dbReference type="RefSeq" id="WP_111352632.1">
    <property type="nucleotide sequence ID" value="NZ_QHHQ01000016.1"/>
</dbReference>
<dbReference type="InterPro" id="IPR046867">
    <property type="entry name" value="AldOxase/xan_DH_MoCoBD2"/>
</dbReference>
<organism evidence="4 5">
    <name type="scientific">Acuticoccus sediminis</name>
    <dbReference type="NCBI Taxonomy" id="2184697"/>
    <lineage>
        <taxon>Bacteria</taxon>
        <taxon>Pseudomonadati</taxon>
        <taxon>Pseudomonadota</taxon>
        <taxon>Alphaproteobacteria</taxon>
        <taxon>Hyphomicrobiales</taxon>
        <taxon>Amorphaceae</taxon>
        <taxon>Acuticoccus</taxon>
    </lineage>
</organism>
<dbReference type="InterPro" id="IPR008274">
    <property type="entry name" value="AldOxase/xan_DH_MoCoBD1"/>
</dbReference>
<evidence type="ECO:0000313" key="4">
    <source>
        <dbReference type="EMBL" id="RAH96100.1"/>
    </source>
</evidence>
<keyword evidence="1" id="KW-0500">Molybdenum</keyword>
<accession>A0A8B2NCR1</accession>
<dbReference type="SMART" id="SM01008">
    <property type="entry name" value="Ald_Xan_dh_C"/>
    <property type="match status" value="1"/>
</dbReference>
<dbReference type="Proteomes" id="UP000249590">
    <property type="component" value="Unassembled WGS sequence"/>
</dbReference>
<dbReference type="Pfam" id="PF02738">
    <property type="entry name" value="MoCoBD_1"/>
    <property type="match status" value="1"/>
</dbReference>
<evidence type="ECO:0000259" key="3">
    <source>
        <dbReference type="SMART" id="SM01008"/>
    </source>
</evidence>
<name>A0A8B2NCR1_9HYPH</name>
<dbReference type="Pfam" id="PF20256">
    <property type="entry name" value="MoCoBD_2"/>
    <property type="match status" value="1"/>
</dbReference>
<evidence type="ECO:0000256" key="2">
    <source>
        <dbReference type="ARBA" id="ARBA00023002"/>
    </source>
</evidence>
<dbReference type="InterPro" id="IPR016208">
    <property type="entry name" value="Ald_Oxase/xanthine_DH-like"/>
</dbReference>
<protein>
    <submittedName>
        <fullName evidence="4">Xanthine dehydrogenase family protein molybdopterin-binding subunit</fullName>
    </submittedName>
</protein>
<dbReference type="InterPro" id="IPR000674">
    <property type="entry name" value="Ald_Oxase/Xan_DH_a/b"/>
</dbReference>
<dbReference type="EMBL" id="QHHQ01000016">
    <property type="protein sequence ID" value="RAH96100.1"/>
    <property type="molecule type" value="Genomic_DNA"/>
</dbReference>
<dbReference type="PANTHER" id="PTHR11908">
    <property type="entry name" value="XANTHINE DEHYDROGENASE"/>
    <property type="match status" value="1"/>
</dbReference>
<dbReference type="InterPro" id="IPR036856">
    <property type="entry name" value="Ald_Oxase/Xan_DH_a/b_sf"/>
</dbReference>
<evidence type="ECO:0000256" key="1">
    <source>
        <dbReference type="ARBA" id="ARBA00022505"/>
    </source>
</evidence>
<keyword evidence="5" id="KW-1185">Reference proteome</keyword>
<dbReference type="SUPFAM" id="SSF54665">
    <property type="entry name" value="CO dehydrogenase molybdoprotein N-domain-like"/>
    <property type="match status" value="1"/>
</dbReference>
<dbReference type="Gene3D" id="3.30.365.10">
    <property type="entry name" value="Aldehyde oxidase/xanthine dehydrogenase, molybdopterin binding domain"/>
    <property type="match status" value="4"/>
</dbReference>
<proteinExistence type="predicted"/>
<dbReference type="Gene3D" id="3.90.1170.50">
    <property type="entry name" value="Aldehyde oxidase/xanthine dehydrogenase, a/b hammerhead"/>
    <property type="match status" value="1"/>
</dbReference>
<reference evidence="4 5" key="1">
    <citation type="submission" date="2018-05" db="EMBL/GenBank/DDBJ databases">
        <title>Acuticoccus sediminis sp. nov., isolated from deep-sea sediment of Indian Ocean.</title>
        <authorList>
            <person name="Liu X."/>
            <person name="Lai Q."/>
            <person name="Du Y."/>
            <person name="Sun F."/>
            <person name="Zhang X."/>
            <person name="Wang S."/>
            <person name="Shao Z."/>
        </authorList>
    </citation>
    <scope>NUCLEOTIDE SEQUENCE [LARGE SCALE GENOMIC DNA]</scope>
    <source>
        <strain evidence="4 5">PTG4-2</strain>
    </source>
</reference>
<dbReference type="SUPFAM" id="SSF56003">
    <property type="entry name" value="Molybdenum cofactor-binding domain"/>
    <property type="match status" value="1"/>
</dbReference>
<dbReference type="Pfam" id="PF01315">
    <property type="entry name" value="Ald_Xan_dh_C"/>
    <property type="match status" value="1"/>
</dbReference>
<dbReference type="InterPro" id="IPR037165">
    <property type="entry name" value="AldOxase/xan_DH_Mopterin-bd_sf"/>
</dbReference>
<keyword evidence="2" id="KW-0560">Oxidoreductase</keyword>
<gene>
    <name evidence="4" type="ORF">DLJ53_33265</name>
</gene>
<feature type="domain" description="Aldehyde oxidase/xanthine dehydrogenase a/b hammerhead" evidence="3">
    <location>
        <begin position="18"/>
        <end position="128"/>
    </location>
</feature>
<sequence length="722" mass="76680">MLTPTKDRLRIDAREKVLGRPIFAADVPLPGLLHAMTTPARIARGRITAIDTAAAVAVPGVVRVFTHEDFSGIRVTPATLGGNQPGFQPMTGPDVVFRGQPVALVVAETLEAASEAARLVDVTYDAASFTATMDDPGAEPQPFETTIEAGDAAAAFATSEMTVEAEYRLAQNHHNPIEMISTTAHFEDGRLVVREGTQNSNSMRAATAGALGLDPGAVDVLSPYCGGGFGQKNVLQLQSVLVSRAAMMLGRPVKLVMPRAQLFHTASHRPASRHHIRLGASRDGRIAAVLYDTEQENARYDHFFRTGYHEATSRHYGIPAYRGRERLVRIDTSPPGHMRAPHEHPGSFALECAVDELAGGLGMDPVALRLANDAARDPVTGKPFSSRTLGQCLSRGAKLFGWDDRSAEPGSMVAGDGSLIGWGVAAGIYKGSMFPCVARLRVQANGVTRLSLSGHEMGQGFRSVAGAELMELLSIDADRLEIRCGDTSAVQQHHTAGSWGAAGAASAIRAVAEKFIAALTDLGGALSPGESVHQRLMALKRPVLEVEVEHLGTSQGPEALETLRRGGVAVVGPEYPDFVSFSWIAHFVEVRVEPSTRRIRVPRVVSVADCGRVMNRRTATSQVQGGVVWGIGAALREAAEIDPATGFVLNADLADYVVPVNADIGDITVELLDVPDPMLNASGVRGVGEVAMVGAAAAVANAVHHATGRRVRHLPIRIEDLL</sequence>
<dbReference type="OrthoDB" id="8428274at2"/>
<dbReference type="AlphaFoldDB" id="A0A8B2NCR1"/>
<dbReference type="PANTHER" id="PTHR11908:SF132">
    <property type="entry name" value="ALDEHYDE OXIDASE 1-RELATED"/>
    <property type="match status" value="1"/>
</dbReference>
<evidence type="ECO:0000313" key="5">
    <source>
        <dbReference type="Proteomes" id="UP000249590"/>
    </source>
</evidence>
<dbReference type="GO" id="GO:0005506">
    <property type="term" value="F:iron ion binding"/>
    <property type="evidence" value="ECO:0007669"/>
    <property type="project" value="InterPro"/>
</dbReference>
<dbReference type="GO" id="GO:0016491">
    <property type="term" value="F:oxidoreductase activity"/>
    <property type="evidence" value="ECO:0007669"/>
    <property type="project" value="UniProtKB-KW"/>
</dbReference>
<comment type="caution">
    <text evidence="4">The sequence shown here is derived from an EMBL/GenBank/DDBJ whole genome shotgun (WGS) entry which is preliminary data.</text>
</comment>